<dbReference type="Pfam" id="PF04954">
    <property type="entry name" value="SIP"/>
    <property type="match status" value="1"/>
</dbReference>
<dbReference type="InterPro" id="IPR039261">
    <property type="entry name" value="FNR_nucleotide-bd"/>
</dbReference>
<dbReference type="RefSeq" id="WP_099880849.1">
    <property type="nucleotide sequence ID" value="NZ_CP024608.1"/>
</dbReference>
<dbReference type="InterPro" id="IPR007037">
    <property type="entry name" value="SIP_rossman_dom"/>
</dbReference>
<reference evidence="3" key="1">
    <citation type="submission" date="2017-10" db="EMBL/GenBank/DDBJ databases">
        <title>Massilia psychrophilum sp. nov., a novel purple-pigmented bacterium isolated from Tianshan glacier, Xinjiang Municipality, China.</title>
        <authorList>
            <person name="Wang H."/>
        </authorList>
    </citation>
    <scope>NUCLEOTIDE SEQUENCE [LARGE SCALE GENOMIC DNA]</scope>
    <source>
        <strain evidence="3">B2</strain>
    </source>
</reference>
<feature type="domain" description="FAD-binding FR-type" evidence="2">
    <location>
        <begin position="9"/>
        <end position="134"/>
    </location>
</feature>
<dbReference type="InterPro" id="IPR039374">
    <property type="entry name" value="SIP_fam"/>
</dbReference>
<dbReference type="AlphaFoldDB" id="A0A2D2DSZ7"/>
<proteinExistence type="inferred from homology"/>
<dbReference type="EMBL" id="CP024608">
    <property type="protein sequence ID" value="ATQ78111.1"/>
    <property type="molecule type" value="Genomic_DNA"/>
</dbReference>
<organism evidence="3 4">
    <name type="scientific">Massilia violaceinigra</name>
    <dbReference type="NCBI Taxonomy" id="2045208"/>
    <lineage>
        <taxon>Bacteria</taxon>
        <taxon>Pseudomonadati</taxon>
        <taxon>Pseudomonadota</taxon>
        <taxon>Betaproteobacteria</taxon>
        <taxon>Burkholderiales</taxon>
        <taxon>Oxalobacteraceae</taxon>
        <taxon>Telluria group</taxon>
        <taxon>Massilia</taxon>
    </lineage>
</organism>
<dbReference type="Proteomes" id="UP000229897">
    <property type="component" value="Chromosome"/>
</dbReference>
<dbReference type="Pfam" id="PF08021">
    <property type="entry name" value="FAD_binding_9"/>
    <property type="match status" value="1"/>
</dbReference>
<evidence type="ECO:0000313" key="3">
    <source>
        <dbReference type="EMBL" id="ATQ78111.1"/>
    </source>
</evidence>
<dbReference type="KEGG" id="mass:CR152_29060"/>
<dbReference type="PROSITE" id="PS51384">
    <property type="entry name" value="FAD_FR"/>
    <property type="match status" value="1"/>
</dbReference>
<dbReference type="InterPro" id="IPR017927">
    <property type="entry name" value="FAD-bd_FR_type"/>
</dbReference>
<dbReference type="GO" id="GO:0016491">
    <property type="term" value="F:oxidoreductase activity"/>
    <property type="evidence" value="ECO:0007669"/>
    <property type="project" value="InterPro"/>
</dbReference>
<dbReference type="InterPro" id="IPR013113">
    <property type="entry name" value="SIP_FAD-bd"/>
</dbReference>
<dbReference type="Gene3D" id="2.40.30.10">
    <property type="entry name" value="Translation factors"/>
    <property type="match status" value="1"/>
</dbReference>
<keyword evidence="4" id="KW-1185">Reference proteome</keyword>
<name>A0A2D2DSZ7_9BURK</name>
<sequence>MSTPTPKRSPPRMLRVRRTLQLTPLMRRITLAGEALAGFPLDSDGAHIKLLLAREGQREPVLPTLGPDGPMWPPADIRPIARTYTVARYDAEAGELDVDLVLHGDDGPASRWAVHAQPGDAVGVAGPGGPPRFVPSADYHLMIGDPSALAAIAAALRGVPRKARGTVLIEVPDHSEVQALPYPAGFSVHWLSRRGARPGASTLLLDAAKAMAWPPGRVSVTLAGESNQLLAVRDFLLSERGVARADMYAVPYWKDEHTEEAYHAERHRIMDELEEAES</sequence>
<evidence type="ECO:0000256" key="1">
    <source>
        <dbReference type="ARBA" id="ARBA00035644"/>
    </source>
</evidence>
<accession>A0A2D2DSZ7</accession>
<dbReference type="OrthoDB" id="9814826at2"/>
<dbReference type="SUPFAM" id="SSF63380">
    <property type="entry name" value="Riboflavin synthase domain-like"/>
    <property type="match status" value="1"/>
</dbReference>
<gene>
    <name evidence="3" type="ORF">CR152_29060</name>
</gene>
<dbReference type="InterPro" id="IPR017938">
    <property type="entry name" value="Riboflavin_synthase-like_b-brl"/>
</dbReference>
<dbReference type="CDD" id="cd06193">
    <property type="entry name" value="siderophore_interacting"/>
    <property type="match status" value="1"/>
</dbReference>
<dbReference type="PANTHER" id="PTHR30157">
    <property type="entry name" value="FERRIC REDUCTASE, NADPH-DEPENDENT"/>
    <property type="match status" value="1"/>
</dbReference>
<dbReference type="Gene3D" id="3.40.50.80">
    <property type="entry name" value="Nucleotide-binding domain of ferredoxin-NADP reductase (FNR) module"/>
    <property type="match status" value="1"/>
</dbReference>
<comment type="similarity">
    <text evidence="1">Belongs to the SIP oxidoreductase family.</text>
</comment>
<evidence type="ECO:0000313" key="4">
    <source>
        <dbReference type="Proteomes" id="UP000229897"/>
    </source>
</evidence>
<protein>
    <submittedName>
        <fullName evidence="3">NADPH-dependent ferric siderophore reductase</fullName>
    </submittedName>
</protein>
<evidence type="ECO:0000259" key="2">
    <source>
        <dbReference type="PROSITE" id="PS51384"/>
    </source>
</evidence>
<dbReference type="PANTHER" id="PTHR30157:SF0">
    <property type="entry name" value="NADPH-DEPENDENT FERRIC-CHELATE REDUCTASE"/>
    <property type="match status" value="1"/>
</dbReference>